<dbReference type="InterPro" id="IPR001909">
    <property type="entry name" value="KRAB"/>
</dbReference>
<reference evidence="2" key="1">
    <citation type="journal article" date="2022" name="bioRxiv">
        <title>Sequencing and chromosome-scale assembly of the giantPleurodeles waltlgenome.</title>
        <authorList>
            <person name="Brown T."/>
            <person name="Elewa A."/>
            <person name="Iarovenko S."/>
            <person name="Subramanian E."/>
            <person name="Araus A.J."/>
            <person name="Petzold A."/>
            <person name="Susuki M."/>
            <person name="Suzuki K.-i.T."/>
            <person name="Hayashi T."/>
            <person name="Toyoda A."/>
            <person name="Oliveira C."/>
            <person name="Osipova E."/>
            <person name="Leigh N.D."/>
            <person name="Simon A."/>
            <person name="Yun M.H."/>
        </authorList>
    </citation>
    <scope>NUCLEOTIDE SEQUENCE</scope>
    <source>
        <strain evidence="2">20211129_DDA</strain>
        <tissue evidence="2">Liver</tissue>
    </source>
</reference>
<proteinExistence type="predicted"/>
<feature type="domain" description="KRAB" evidence="1">
    <location>
        <begin position="11"/>
        <end position="84"/>
    </location>
</feature>
<dbReference type="EMBL" id="JANPWB010000012">
    <property type="protein sequence ID" value="KAJ1112246.1"/>
    <property type="molecule type" value="Genomic_DNA"/>
</dbReference>
<comment type="caution">
    <text evidence="2">The sequence shown here is derived from an EMBL/GenBank/DDBJ whole genome shotgun (WGS) entry which is preliminary data.</text>
</comment>
<organism evidence="2 3">
    <name type="scientific">Pleurodeles waltl</name>
    <name type="common">Iberian ribbed newt</name>
    <dbReference type="NCBI Taxonomy" id="8319"/>
    <lineage>
        <taxon>Eukaryota</taxon>
        <taxon>Metazoa</taxon>
        <taxon>Chordata</taxon>
        <taxon>Craniata</taxon>
        <taxon>Vertebrata</taxon>
        <taxon>Euteleostomi</taxon>
        <taxon>Amphibia</taxon>
        <taxon>Batrachia</taxon>
        <taxon>Caudata</taxon>
        <taxon>Salamandroidea</taxon>
        <taxon>Salamandridae</taxon>
        <taxon>Pleurodelinae</taxon>
        <taxon>Pleurodeles</taxon>
    </lineage>
</organism>
<evidence type="ECO:0000313" key="2">
    <source>
        <dbReference type="EMBL" id="KAJ1112246.1"/>
    </source>
</evidence>
<dbReference type="SMART" id="SM00349">
    <property type="entry name" value="KRAB"/>
    <property type="match status" value="1"/>
</dbReference>
<protein>
    <recommendedName>
        <fullName evidence="1">KRAB domain-containing protein</fullName>
    </recommendedName>
</protein>
<dbReference type="Proteomes" id="UP001066276">
    <property type="component" value="Chromosome 8"/>
</dbReference>
<dbReference type="PANTHER" id="PTHR23232">
    <property type="entry name" value="KRAB DOMAIN C2H2 ZINC FINGER"/>
    <property type="match status" value="1"/>
</dbReference>
<accession>A0AAV7N8B6</accession>
<dbReference type="GO" id="GO:0006355">
    <property type="term" value="P:regulation of DNA-templated transcription"/>
    <property type="evidence" value="ECO:0007669"/>
    <property type="project" value="InterPro"/>
</dbReference>
<dbReference type="Gene3D" id="6.10.140.140">
    <property type="match status" value="1"/>
</dbReference>
<evidence type="ECO:0000259" key="1">
    <source>
        <dbReference type="PROSITE" id="PS50805"/>
    </source>
</evidence>
<dbReference type="SUPFAM" id="SSF109640">
    <property type="entry name" value="KRAB domain (Kruppel-associated box)"/>
    <property type="match status" value="1"/>
</dbReference>
<dbReference type="CDD" id="cd07765">
    <property type="entry name" value="KRAB_A-box"/>
    <property type="match status" value="1"/>
</dbReference>
<dbReference type="InterPro" id="IPR050169">
    <property type="entry name" value="Krueppel_C2H2_ZnF"/>
</dbReference>
<dbReference type="AlphaFoldDB" id="A0AAV7N8B6"/>
<evidence type="ECO:0000313" key="3">
    <source>
        <dbReference type="Proteomes" id="UP001066276"/>
    </source>
</evidence>
<sequence>MSYQKPDKALLTFQDVVACFSREEWELLQKWQKDLYANLMKEIHQVLLSLGPVIATCVFSLRAKGKEGLEPAGGEDSSRWHSIPISEKDAFTVSRKDAWCGQNPLGTDSRENLHLTGTNRRDSLDLCGTYARESHNLLVTDRGESPDALRREGSPLLSADTMENSDPLSTEEEFTTVIISDSIKEEGVTYPIVDQNLEEAKNIYCPLGISNISSLKSSNIKEKAEASGNIQDSEMKEIICNFPDKSKKVISKLSTICMLSESGQGLRFSE</sequence>
<name>A0AAV7N8B6_PLEWA</name>
<dbReference type="InterPro" id="IPR036051">
    <property type="entry name" value="KRAB_dom_sf"/>
</dbReference>
<dbReference type="PANTHER" id="PTHR23232:SF142">
    <property type="entry name" value="GASTRULA ZINC FINGER PROTEIN XLCGF57.1-LIKE-RELATED"/>
    <property type="match status" value="1"/>
</dbReference>
<keyword evidence="3" id="KW-1185">Reference proteome</keyword>
<gene>
    <name evidence="2" type="ORF">NDU88_000514</name>
</gene>
<dbReference type="Pfam" id="PF01352">
    <property type="entry name" value="KRAB"/>
    <property type="match status" value="1"/>
</dbReference>
<dbReference type="PROSITE" id="PS50805">
    <property type="entry name" value="KRAB"/>
    <property type="match status" value="1"/>
</dbReference>